<dbReference type="EMBL" id="DUMN01000371">
    <property type="protein sequence ID" value="HHV68550.1"/>
    <property type="molecule type" value="Genomic_DNA"/>
</dbReference>
<proteinExistence type="predicted"/>
<protein>
    <submittedName>
        <fullName evidence="1">Uncharacterized protein</fullName>
    </submittedName>
</protein>
<dbReference type="Proteomes" id="UP000551563">
    <property type="component" value="Unassembled WGS sequence"/>
</dbReference>
<reference evidence="1 2" key="1">
    <citation type="journal article" date="2020" name="Biotechnol. Biofuels">
        <title>New insights from the biogas microbiome by comprehensive genome-resolved metagenomics of nearly 1600 species originating from multiple anaerobic digesters.</title>
        <authorList>
            <person name="Campanaro S."/>
            <person name="Treu L."/>
            <person name="Rodriguez-R L.M."/>
            <person name="Kovalovszki A."/>
            <person name="Ziels R.M."/>
            <person name="Maus I."/>
            <person name="Zhu X."/>
            <person name="Kougias P.G."/>
            <person name="Basile A."/>
            <person name="Luo G."/>
            <person name="Schluter A."/>
            <person name="Konstantinidis K.T."/>
            <person name="Angelidaki I."/>
        </authorList>
    </citation>
    <scope>NUCLEOTIDE SEQUENCE [LARGE SCALE GENOMIC DNA]</scope>
    <source>
        <strain evidence="1">AS04akNAM_66</strain>
    </source>
</reference>
<sequence>MNKIHLHYTHFPNRQFLSVAALGLTPEQLEYYATRAGFFFICAPENTQRFLTYKTNYKARIKLFMALASAGYDVTRSAASYDMLPPTPSTLPADSPLRERLGDEAWYCGL</sequence>
<gene>
    <name evidence="1" type="ORF">GXX48_13015</name>
</gene>
<evidence type="ECO:0000313" key="1">
    <source>
        <dbReference type="EMBL" id="HHV68550.1"/>
    </source>
</evidence>
<evidence type="ECO:0000313" key="2">
    <source>
        <dbReference type="Proteomes" id="UP000551563"/>
    </source>
</evidence>
<dbReference type="AlphaFoldDB" id="A0A7V6U034"/>
<accession>A0A7V6U034</accession>
<organism evidence="1 2">
    <name type="scientific">Brucella intermedia</name>
    <dbReference type="NCBI Taxonomy" id="94625"/>
    <lineage>
        <taxon>Bacteria</taxon>
        <taxon>Pseudomonadati</taxon>
        <taxon>Pseudomonadota</taxon>
        <taxon>Alphaproteobacteria</taxon>
        <taxon>Hyphomicrobiales</taxon>
        <taxon>Brucellaceae</taxon>
        <taxon>Brucella/Ochrobactrum group</taxon>
        <taxon>Brucella</taxon>
    </lineage>
</organism>
<name>A0A7V6U034_9HYPH</name>
<comment type="caution">
    <text evidence="1">The sequence shown here is derived from an EMBL/GenBank/DDBJ whole genome shotgun (WGS) entry which is preliminary data.</text>
</comment>